<dbReference type="AlphaFoldDB" id="X0YN42"/>
<keyword evidence="1" id="KW-0479">Metal-binding</keyword>
<dbReference type="GO" id="GO:0046872">
    <property type="term" value="F:metal ion binding"/>
    <property type="evidence" value="ECO:0007669"/>
    <property type="project" value="UniProtKB-KW"/>
</dbReference>
<dbReference type="EMBL" id="BARS01053062">
    <property type="protein sequence ID" value="GAG48367.1"/>
    <property type="molecule type" value="Genomic_DNA"/>
</dbReference>
<dbReference type="Pfam" id="PF26233">
    <property type="entry name" value="NicX"/>
    <property type="match status" value="1"/>
</dbReference>
<feature type="non-terminal residue" evidence="2">
    <location>
        <position position="199"/>
    </location>
</feature>
<evidence type="ECO:0000313" key="2">
    <source>
        <dbReference type="EMBL" id="GAG48367.1"/>
    </source>
</evidence>
<dbReference type="SUPFAM" id="SSF144052">
    <property type="entry name" value="Thermophilic metalloprotease-like"/>
    <property type="match status" value="1"/>
</dbReference>
<dbReference type="PANTHER" id="PTHR34448:SF1">
    <property type="entry name" value="BLL6088 PROTEIN"/>
    <property type="match status" value="1"/>
</dbReference>
<dbReference type="PANTHER" id="PTHR34448">
    <property type="entry name" value="AMINOPEPTIDASE"/>
    <property type="match status" value="1"/>
</dbReference>
<organism evidence="2">
    <name type="scientific">marine sediment metagenome</name>
    <dbReference type="NCBI Taxonomy" id="412755"/>
    <lineage>
        <taxon>unclassified sequences</taxon>
        <taxon>metagenomes</taxon>
        <taxon>ecological metagenomes</taxon>
    </lineage>
</organism>
<reference evidence="2" key="1">
    <citation type="journal article" date="2014" name="Front. Microbiol.">
        <title>High frequency of phylogenetically diverse reductive dehalogenase-homologous genes in deep subseafloor sedimentary metagenomes.</title>
        <authorList>
            <person name="Kawai M."/>
            <person name="Futagami T."/>
            <person name="Toyoda A."/>
            <person name="Takaki Y."/>
            <person name="Nishi S."/>
            <person name="Hori S."/>
            <person name="Arai W."/>
            <person name="Tsubouchi T."/>
            <person name="Morono Y."/>
            <person name="Uchiyama I."/>
            <person name="Ito T."/>
            <person name="Fujiyama A."/>
            <person name="Inagaki F."/>
            <person name="Takami H."/>
        </authorList>
    </citation>
    <scope>NUCLEOTIDE SEQUENCE</scope>
    <source>
        <strain evidence="2">Expedition CK06-06</strain>
    </source>
</reference>
<protein>
    <recommendedName>
        <fullName evidence="3">Aminopeptidase</fullName>
    </recommendedName>
</protein>
<sequence>MASLEKSVDIVLKECMNVKANESILIIVDKLKKQIGEIFKKKSDGLKLKTKLIEIPVGKINGEEPPNDIAEEMFKYDVILLLTTKSLSHTKARRDACKNGARIASMPGITEDIMSRLDVDYEEMEKRISKIKELLTKGSGIKIITKKGTNISFSIIGRDGKTDTGIYTQKGDFGNLPAGEAAIAPLEGTTNGCFVVDAS</sequence>
<proteinExistence type="predicted"/>
<evidence type="ECO:0000256" key="1">
    <source>
        <dbReference type="ARBA" id="ARBA00022723"/>
    </source>
</evidence>
<gene>
    <name evidence="2" type="ORF">S01H1_78804</name>
</gene>
<evidence type="ECO:0008006" key="3">
    <source>
        <dbReference type="Google" id="ProtNLM"/>
    </source>
</evidence>
<dbReference type="InterPro" id="IPR058739">
    <property type="entry name" value="NicX"/>
</dbReference>
<name>X0YN42_9ZZZZ</name>
<comment type="caution">
    <text evidence="2">The sequence shown here is derived from an EMBL/GenBank/DDBJ whole genome shotgun (WGS) entry which is preliminary data.</text>
</comment>
<accession>X0YN42</accession>
<dbReference type="InterPro" id="IPR052170">
    <property type="entry name" value="M29_Exopeptidase"/>
</dbReference>